<feature type="transmembrane region" description="Helical" evidence="2">
    <location>
        <begin position="156"/>
        <end position="173"/>
    </location>
</feature>
<evidence type="ECO:0000313" key="5">
    <source>
        <dbReference type="EMBL" id="SDT14182.1"/>
    </source>
</evidence>
<dbReference type="PANTHER" id="PTHR33121:SF79">
    <property type="entry name" value="CYCLIC DI-GMP PHOSPHODIESTERASE PDED-RELATED"/>
    <property type="match status" value="1"/>
</dbReference>
<proteinExistence type="predicted"/>
<evidence type="ECO:0000256" key="2">
    <source>
        <dbReference type="SAM" id="Phobius"/>
    </source>
</evidence>
<dbReference type="CDD" id="cd01949">
    <property type="entry name" value="GGDEF"/>
    <property type="match status" value="1"/>
</dbReference>
<dbReference type="PROSITE" id="PS50887">
    <property type="entry name" value="GGDEF"/>
    <property type="match status" value="1"/>
</dbReference>
<dbReference type="InterPro" id="IPR001633">
    <property type="entry name" value="EAL_dom"/>
</dbReference>
<dbReference type="STRING" id="1392877.SAMN05216221_3591"/>
<accession>A0A1H1XYB1</accession>
<keyword evidence="2" id="KW-1133">Transmembrane helix</keyword>
<feature type="domain" description="EAL" evidence="3">
    <location>
        <begin position="457"/>
        <end position="713"/>
    </location>
</feature>
<feature type="transmembrane region" description="Helical" evidence="2">
    <location>
        <begin position="64"/>
        <end position="82"/>
    </location>
</feature>
<dbReference type="Pfam" id="PF00990">
    <property type="entry name" value="GGDEF"/>
    <property type="match status" value="1"/>
</dbReference>
<dbReference type="EMBL" id="LT629751">
    <property type="protein sequence ID" value="SDT14182.1"/>
    <property type="molecule type" value="Genomic_DNA"/>
</dbReference>
<keyword evidence="2" id="KW-0812">Transmembrane</keyword>
<feature type="transmembrane region" description="Helical" evidence="2">
    <location>
        <begin position="103"/>
        <end position="126"/>
    </location>
</feature>
<dbReference type="OrthoDB" id="9804951at2"/>
<dbReference type="Gene3D" id="3.20.20.450">
    <property type="entry name" value="EAL domain"/>
    <property type="match status" value="1"/>
</dbReference>
<dbReference type="GO" id="GO:0071111">
    <property type="term" value="F:cyclic-guanylate-specific phosphodiesterase activity"/>
    <property type="evidence" value="ECO:0007669"/>
    <property type="project" value="InterPro"/>
</dbReference>
<feature type="transmembrane region" description="Helical" evidence="2">
    <location>
        <begin position="41"/>
        <end position="58"/>
    </location>
</feature>
<dbReference type="AlphaFoldDB" id="A0A1H1XYB1"/>
<feature type="domain" description="GGDEF" evidence="4">
    <location>
        <begin position="315"/>
        <end position="448"/>
    </location>
</feature>
<keyword evidence="1" id="KW-0175">Coiled coil</keyword>
<evidence type="ECO:0000259" key="4">
    <source>
        <dbReference type="PROSITE" id="PS50887"/>
    </source>
</evidence>
<dbReference type="InterPro" id="IPR029787">
    <property type="entry name" value="Nucleotide_cyclase"/>
</dbReference>
<gene>
    <name evidence="5" type="ORF">SAMN05216221_3591</name>
</gene>
<evidence type="ECO:0000259" key="3">
    <source>
        <dbReference type="PROSITE" id="PS50883"/>
    </source>
</evidence>
<reference evidence="6" key="1">
    <citation type="submission" date="2016-10" db="EMBL/GenBank/DDBJ databases">
        <authorList>
            <person name="Varghese N."/>
            <person name="Submissions S."/>
        </authorList>
    </citation>
    <scope>NUCLEOTIDE SEQUENCE [LARGE SCALE GENOMIC DNA]</scope>
    <source>
        <strain evidence="6">KCTC 32247</strain>
    </source>
</reference>
<dbReference type="PROSITE" id="PS50883">
    <property type="entry name" value="EAL"/>
    <property type="match status" value="1"/>
</dbReference>
<name>A0A1H1XYB1_9PSED</name>
<feature type="transmembrane region" description="Helical" evidence="2">
    <location>
        <begin position="179"/>
        <end position="198"/>
    </location>
</feature>
<dbReference type="InterPro" id="IPR050706">
    <property type="entry name" value="Cyclic-di-GMP_PDE-like"/>
</dbReference>
<feature type="transmembrane region" description="Helical" evidence="2">
    <location>
        <begin position="132"/>
        <end position="151"/>
    </location>
</feature>
<dbReference type="InterPro" id="IPR000160">
    <property type="entry name" value="GGDEF_dom"/>
</dbReference>
<feature type="coiled-coil region" evidence="1">
    <location>
        <begin position="235"/>
        <end position="262"/>
    </location>
</feature>
<dbReference type="InterPro" id="IPR043128">
    <property type="entry name" value="Rev_trsase/Diguanyl_cyclase"/>
</dbReference>
<dbReference type="SMART" id="SM00267">
    <property type="entry name" value="GGDEF"/>
    <property type="match status" value="1"/>
</dbReference>
<evidence type="ECO:0000313" key="6">
    <source>
        <dbReference type="Proteomes" id="UP000243359"/>
    </source>
</evidence>
<sequence>MTFLFSPDVKPPVLEPDAVRREYGQQIEAALTRQLYRGSGLPTLLMLLSGLSCVSLLWSHAHHALLGTLLGWLTLLALLRLWQTAAFQRASAGEQAAPAWRHTFLLGVAASGMTLAVIGVLLMPLAEPRQQALVYGLLAAAIISASVSYAASPRTFLAFALPGLLPSSLYLLRHADPQLQGWGVFGLILLPTLLLSAWQINRNWQHHLVQRFQKQALLEFQEQARRASVQMNLELASEVRQRQRVEAQLRAAQRALEERVSERTRALTASELARRKEEAERLYLTNHDALTGLANRSLLLQRLEALAACPPRPGQELALLHLDLDRFKRLNDSLGLAAADGILREMARRIEGCLHQAELIARIAVDEFAILLEVREGDDGLEPLARHLLALLREGIVVGEQELVISASLGIALLSGAAGDPATLLNQASIAMRHAKQLGGNSVQFYRDSLQGGSRERLLLEAQLDKALVRGQLEVFYQPRLSLGVERLLSAEALVRWRHPDYGLVTPGGFIALAEETGQINAIGDFVLRRACAEARAWQRDGLAELRVSVNISMQQLRQSDFVARIAAVLEETGLPAPLLELELTETQLSDNVEDVAAQFRQLRALGVRLAIDDFGTGYSSLGYLKHLPVDVVKIDQTFIRELDGSEECGDAAITRAIIAMAHSLGLEVVAEGVEQPAQLDFLRRHGCDEIQGYLISRPLEAAAFAALLSAQGHAVGVPA</sequence>
<dbReference type="SUPFAM" id="SSF55073">
    <property type="entry name" value="Nucleotide cyclase"/>
    <property type="match status" value="1"/>
</dbReference>
<organism evidence="5 6">
    <name type="scientific">Pseudomonas oryzae</name>
    <dbReference type="NCBI Taxonomy" id="1392877"/>
    <lineage>
        <taxon>Bacteria</taxon>
        <taxon>Pseudomonadati</taxon>
        <taxon>Pseudomonadota</taxon>
        <taxon>Gammaproteobacteria</taxon>
        <taxon>Pseudomonadales</taxon>
        <taxon>Pseudomonadaceae</taxon>
        <taxon>Pseudomonas</taxon>
    </lineage>
</organism>
<dbReference type="Pfam" id="PF00563">
    <property type="entry name" value="EAL"/>
    <property type="match status" value="1"/>
</dbReference>
<dbReference type="InterPro" id="IPR035919">
    <property type="entry name" value="EAL_sf"/>
</dbReference>
<dbReference type="SUPFAM" id="SSF141868">
    <property type="entry name" value="EAL domain-like"/>
    <property type="match status" value="1"/>
</dbReference>
<dbReference type="CDD" id="cd01948">
    <property type="entry name" value="EAL"/>
    <property type="match status" value="1"/>
</dbReference>
<dbReference type="Proteomes" id="UP000243359">
    <property type="component" value="Chromosome I"/>
</dbReference>
<evidence type="ECO:0000256" key="1">
    <source>
        <dbReference type="SAM" id="Coils"/>
    </source>
</evidence>
<dbReference type="PANTHER" id="PTHR33121">
    <property type="entry name" value="CYCLIC DI-GMP PHOSPHODIESTERASE PDEF"/>
    <property type="match status" value="1"/>
</dbReference>
<dbReference type="RefSeq" id="WP_090351032.1">
    <property type="nucleotide sequence ID" value="NZ_LT629751.1"/>
</dbReference>
<dbReference type="SMART" id="SM00052">
    <property type="entry name" value="EAL"/>
    <property type="match status" value="1"/>
</dbReference>
<keyword evidence="2" id="KW-0472">Membrane</keyword>
<keyword evidence="6" id="KW-1185">Reference proteome</keyword>
<dbReference type="NCBIfam" id="TIGR00254">
    <property type="entry name" value="GGDEF"/>
    <property type="match status" value="1"/>
</dbReference>
<protein>
    <submittedName>
        <fullName evidence="5">Diguanylate cyclase (GGDEF) domain-containing protein</fullName>
    </submittedName>
</protein>
<dbReference type="Gene3D" id="3.30.70.270">
    <property type="match status" value="1"/>
</dbReference>